<sequence>MSEVWIHAMHGVPWTPKKMKTAVEKLRRRATISFSFDSDKLEDLVKLDEMVLFHRPDLILHISSNRNKGVYSDEMLEILAGLKNVTALHLSMEQKQDLHHLQKLKNVEFLKIDSDQALSIDFISSFQKLQHLELIGKFDDLSPIGICKNLSSLILKCTIEQLNFIKETPIQYLLIDNCNVNCDLDVLNVPTLKMLELSSIAKLEDVSFLSRFEHLEFLSLSLSRVEKLCDFAAMHNLKQLKLDYMKSLMEIDVLKGASNLEILELKEINTKIKAEVFDFLLDMPRLKQLDFQYIDFNKKRIEIMRKKWMDSGKQDILVECMPEEKRQRTMDSIHLSRILM</sequence>
<protein>
    <recommendedName>
        <fullName evidence="3">Internalin A</fullName>
    </recommendedName>
</protein>
<organism evidence="1 2">
    <name type="scientific">Paenibacillus macquariensis</name>
    <dbReference type="NCBI Taxonomy" id="948756"/>
    <lineage>
        <taxon>Bacteria</taxon>
        <taxon>Bacillati</taxon>
        <taxon>Bacillota</taxon>
        <taxon>Bacilli</taxon>
        <taxon>Bacillales</taxon>
        <taxon>Paenibacillaceae</taxon>
        <taxon>Paenibacillus</taxon>
    </lineage>
</organism>
<accession>A0ABY1JVA3</accession>
<evidence type="ECO:0008006" key="3">
    <source>
        <dbReference type="Google" id="ProtNLM"/>
    </source>
</evidence>
<dbReference type="Gene3D" id="3.80.10.10">
    <property type="entry name" value="Ribonuclease Inhibitor"/>
    <property type="match status" value="1"/>
</dbReference>
<dbReference type="RefSeq" id="WP_068585412.1">
    <property type="nucleotide sequence ID" value="NZ_FTNK01000004.1"/>
</dbReference>
<keyword evidence="2" id="KW-1185">Reference proteome</keyword>
<evidence type="ECO:0000313" key="2">
    <source>
        <dbReference type="Proteomes" id="UP000186666"/>
    </source>
</evidence>
<proteinExistence type="predicted"/>
<dbReference type="EMBL" id="FTNK01000004">
    <property type="protein sequence ID" value="SIQ82880.1"/>
    <property type="molecule type" value="Genomic_DNA"/>
</dbReference>
<name>A0ABY1JVA3_9BACL</name>
<comment type="caution">
    <text evidence="1">The sequence shown here is derived from an EMBL/GenBank/DDBJ whole genome shotgun (WGS) entry which is preliminary data.</text>
</comment>
<gene>
    <name evidence="1" type="ORF">SAMN05421578_104244</name>
</gene>
<evidence type="ECO:0000313" key="1">
    <source>
        <dbReference type="EMBL" id="SIQ82880.1"/>
    </source>
</evidence>
<dbReference type="InterPro" id="IPR032675">
    <property type="entry name" value="LRR_dom_sf"/>
</dbReference>
<dbReference type="Proteomes" id="UP000186666">
    <property type="component" value="Unassembled WGS sequence"/>
</dbReference>
<dbReference type="SUPFAM" id="SSF52058">
    <property type="entry name" value="L domain-like"/>
    <property type="match status" value="1"/>
</dbReference>
<reference evidence="1 2" key="1">
    <citation type="submission" date="2017-01" db="EMBL/GenBank/DDBJ databases">
        <authorList>
            <person name="Varghese N."/>
            <person name="Submissions S."/>
        </authorList>
    </citation>
    <scope>NUCLEOTIDE SEQUENCE [LARGE SCALE GENOMIC DNA]</scope>
    <source>
        <strain evidence="1 2">ATCC 23464</strain>
    </source>
</reference>